<name>A0A7J7CPB5_TRIWF</name>
<accession>A0A7J7CPB5</accession>
<sequence length="58" mass="6587">MKKKNNLTIGGCSWRRVVRSTNASTATFHGPEKRWLIEETQIGGFFGFSFVGLKKVLR</sequence>
<reference evidence="1 2" key="1">
    <citation type="journal article" date="2020" name="Nat. Commun.">
        <title>Genome of Tripterygium wilfordii and identification of cytochrome P450 involved in triptolide biosynthesis.</title>
        <authorList>
            <person name="Tu L."/>
            <person name="Su P."/>
            <person name="Zhang Z."/>
            <person name="Gao L."/>
            <person name="Wang J."/>
            <person name="Hu T."/>
            <person name="Zhou J."/>
            <person name="Zhang Y."/>
            <person name="Zhao Y."/>
            <person name="Liu Y."/>
            <person name="Song Y."/>
            <person name="Tong Y."/>
            <person name="Lu Y."/>
            <person name="Yang J."/>
            <person name="Xu C."/>
            <person name="Jia M."/>
            <person name="Peters R.J."/>
            <person name="Huang L."/>
            <person name="Gao W."/>
        </authorList>
    </citation>
    <scope>NUCLEOTIDE SEQUENCE [LARGE SCALE GENOMIC DNA]</scope>
    <source>
        <strain evidence="2">cv. XIE 37</strain>
        <tissue evidence="1">Leaf</tissue>
    </source>
</reference>
<evidence type="ECO:0000313" key="1">
    <source>
        <dbReference type="EMBL" id="KAF5735933.1"/>
    </source>
</evidence>
<protein>
    <submittedName>
        <fullName evidence="1">Uncharacterized protein</fullName>
    </submittedName>
</protein>
<comment type="caution">
    <text evidence="1">The sequence shown here is derived from an EMBL/GenBank/DDBJ whole genome shotgun (WGS) entry which is preliminary data.</text>
</comment>
<dbReference type="InParanoid" id="A0A7J7CPB5"/>
<dbReference type="Proteomes" id="UP000593562">
    <property type="component" value="Unassembled WGS sequence"/>
</dbReference>
<evidence type="ECO:0000313" key="2">
    <source>
        <dbReference type="Proteomes" id="UP000593562"/>
    </source>
</evidence>
<proteinExistence type="predicted"/>
<keyword evidence="2" id="KW-1185">Reference proteome</keyword>
<organism evidence="1 2">
    <name type="scientific">Tripterygium wilfordii</name>
    <name type="common">Thunder God vine</name>
    <dbReference type="NCBI Taxonomy" id="458696"/>
    <lineage>
        <taxon>Eukaryota</taxon>
        <taxon>Viridiplantae</taxon>
        <taxon>Streptophyta</taxon>
        <taxon>Embryophyta</taxon>
        <taxon>Tracheophyta</taxon>
        <taxon>Spermatophyta</taxon>
        <taxon>Magnoliopsida</taxon>
        <taxon>eudicotyledons</taxon>
        <taxon>Gunneridae</taxon>
        <taxon>Pentapetalae</taxon>
        <taxon>rosids</taxon>
        <taxon>fabids</taxon>
        <taxon>Celastrales</taxon>
        <taxon>Celastraceae</taxon>
        <taxon>Tripterygium</taxon>
    </lineage>
</organism>
<dbReference type="AlphaFoldDB" id="A0A7J7CPB5"/>
<gene>
    <name evidence="1" type="ORF">HS088_TW14G00063</name>
</gene>
<dbReference type="EMBL" id="JAAARO010000014">
    <property type="protein sequence ID" value="KAF5735933.1"/>
    <property type="molecule type" value="Genomic_DNA"/>
</dbReference>